<organism evidence="1 2">
    <name type="scientific">Thiomicrorhabdus immobilis</name>
    <dbReference type="NCBI Taxonomy" id="2791037"/>
    <lineage>
        <taxon>Bacteria</taxon>
        <taxon>Pseudomonadati</taxon>
        <taxon>Pseudomonadota</taxon>
        <taxon>Gammaproteobacteria</taxon>
        <taxon>Thiotrichales</taxon>
        <taxon>Piscirickettsiaceae</taxon>
        <taxon>Thiomicrorhabdus</taxon>
    </lineage>
</organism>
<keyword evidence="2" id="KW-1185">Reference proteome</keyword>
<evidence type="ECO:0000313" key="2">
    <source>
        <dbReference type="Proteomes" id="UP001054820"/>
    </source>
</evidence>
<accession>A0ABN6CYS9</accession>
<name>A0ABN6CYS9_9GAMM</name>
<evidence type="ECO:0000313" key="1">
    <source>
        <dbReference type="EMBL" id="BCN94285.1"/>
    </source>
</evidence>
<dbReference type="EMBL" id="AP024202">
    <property type="protein sequence ID" value="BCN94285.1"/>
    <property type="molecule type" value="Genomic_DNA"/>
</dbReference>
<reference evidence="1" key="1">
    <citation type="journal article" date="2022" name="Arch. Microbiol.">
        <title>Thiomicrorhabdus immobilis sp. nov., a mesophilic sulfur-oxidizing bacterium isolated from sediment of a brackish lake in northern Japan.</title>
        <authorList>
            <person name="Kojima H."/>
            <person name="Mochizuki J."/>
            <person name="Kanda M."/>
            <person name="Watanabe T."/>
            <person name="Fukui M."/>
        </authorList>
    </citation>
    <scope>NUCLEOTIDE SEQUENCE</scope>
    <source>
        <strain evidence="1">Am19</strain>
    </source>
</reference>
<protein>
    <submittedName>
        <fullName evidence="1">Uncharacterized protein</fullName>
    </submittedName>
</protein>
<dbReference type="Proteomes" id="UP001054820">
    <property type="component" value="Chromosome"/>
</dbReference>
<gene>
    <name evidence="1" type="ORF">THMIRHAM_20700</name>
</gene>
<proteinExistence type="predicted"/>
<sequence length="66" mass="7537">MYSTWGMAFTQALTRKRWMLSSMPWWTTALNTTSKATLLSNKKPAIDAGFLLPGFYAWFLNVSVQT</sequence>